<dbReference type="Pfam" id="PF26503">
    <property type="entry name" value="DUF8167_3rd"/>
    <property type="match status" value="1"/>
</dbReference>
<dbReference type="InterPro" id="IPR058480">
    <property type="entry name" value="DUF8167_N"/>
</dbReference>
<feature type="compositionally biased region" description="Basic and acidic residues" evidence="1">
    <location>
        <begin position="253"/>
        <end position="284"/>
    </location>
</feature>
<reference evidence="6 7" key="1">
    <citation type="submission" date="2018-10" db="EMBL/GenBank/DDBJ databases">
        <title>Natrarchaeobius chitinivorans gen. nov., sp. nov., and Natrarchaeobius haloalkaliphilus sp. nov., alkaliphilic, chitin-utilizing haloarchaea from hypersaline alkaline lakes.</title>
        <authorList>
            <person name="Sorokin D.Y."/>
            <person name="Elcheninov A.G."/>
            <person name="Kostrikina N.A."/>
            <person name="Bale N.J."/>
            <person name="Sinninghe Damste J.S."/>
            <person name="Khijniak T.V."/>
            <person name="Kublanov I.V."/>
            <person name="Toshchakov S.V."/>
        </authorList>
    </citation>
    <scope>NUCLEOTIDE SEQUENCE [LARGE SCALE GENOMIC DNA]</scope>
    <source>
        <strain evidence="6 7">AArcht4T</strain>
    </source>
</reference>
<dbReference type="InterPro" id="IPR058604">
    <property type="entry name" value="DUF8167_3rd"/>
</dbReference>
<dbReference type="InterPro" id="IPR058603">
    <property type="entry name" value="DUF8167_2nd"/>
</dbReference>
<dbReference type="Pfam" id="PF26502">
    <property type="entry name" value="DUF8167_2nd"/>
    <property type="match status" value="1"/>
</dbReference>
<sequence>MVDLPYETLLGVSYGLLVGFVPALAVGSIAAVIGFVRDRSIPVAAGVLTVPIAVATVVVVGVGGSGSSLAQVYRLSMVALVAGLLGAVATSHGNRIATELPRDRASPIVRGPTLSADAIDAVDAIGQVTIRPTGAIREFDGYPPLSPALRSTLEEGAWRFPADLQLVELEARLERRLRTEHELAQVDVSVDGRGRATIAAAPPAKGVATTLDAGDRAVTVTGLLPTGLAPGDTVVVGDDEAAVDGEVLAIDDEPIRQSERDRDERAGPVSAREHRRADAGTDGGERRLTVAVETTDAGTLLGESTRRISVRPTGANHEFEAAALLEATGRPVTALEPADDDALEPDATLGVRTGDRWQFAVGDSVPDGVDRAFVAESPRSTREVTSDD</sequence>
<feature type="domain" description="DUF8167" evidence="4">
    <location>
        <begin position="128"/>
        <end position="202"/>
    </location>
</feature>
<name>A0A3N6LVP4_NATCH</name>
<keyword evidence="7" id="KW-1185">Reference proteome</keyword>
<dbReference type="EMBL" id="REGA01000020">
    <property type="protein sequence ID" value="RQG91804.1"/>
    <property type="molecule type" value="Genomic_DNA"/>
</dbReference>
<evidence type="ECO:0000259" key="3">
    <source>
        <dbReference type="Pfam" id="PF26501"/>
    </source>
</evidence>
<dbReference type="OrthoDB" id="157524at2157"/>
<keyword evidence="2" id="KW-0812">Transmembrane</keyword>
<proteinExistence type="predicted"/>
<keyword evidence="2" id="KW-1133">Transmembrane helix</keyword>
<organism evidence="6 7">
    <name type="scientific">Natrarchaeobius chitinivorans</name>
    <dbReference type="NCBI Taxonomy" id="1679083"/>
    <lineage>
        <taxon>Archaea</taxon>
        <taxon>Methanobacteriati</taxon>
        <taxon>Methanobacteriota</taxon>
        <taxon>Stenosarchaea group</taxon>
        <taxon>Halobacteria</taxon>
        <taxon>Halobacteriales</taxon>
        <taxon>Natrialbaceae</taxon>
        <taxon>Natrarchaeobius</taxon>
    </lineage>
</organism>
<feature type="region of interest" description="Disordered" evidence="1">
    <location>
        <begin position="250"/>
        <end position="284"/>
    </location>
</feature>
<evidence type="ECO:0000313" key="6">
    <source>
        <dbReference type="EMBL" id="RQG91804.1"/>
    </source>
</evidence>
<feature type="domain" description="DUF8167" evidence="3">
    <location>
        <begin position="7"/>
        <end position="102"/>
    </location>
</feature>
<feature type="transmembrane region" description="Helical" evidence="2">
    <location>
        <begin position="12"/>
        <end position="36"/>
    </location>
</feature>
<dbReference type="AlphaFoldDB" id="A0A3N6LVP4"/>
<gene>
    <name evidence="6" type="ORF">EA473_18580</name>
</gene>
<feature type="transmembrane region" description="Helical" evidence="2">
    <location>
        <begin position="43"/>
        <end position="66"/>
    </location>
</feature>
<protein>
    <recommendedName>
        <fullName evidence="8">Potassium transporter TrkA</fullName>
    </recommendedName>
</protein>
<evidence type="ECO:0000256" key="1">
    <source>
        <dbReference type="SAM" id="MobiDB-lite"/>
    </source>
</evidence>
<keyword evidence="2" id="KW-0472">Membrane</keyword>
<dbReference type="Proteomes" id="UP000282323">
    <property type="component" value="Unassembled WGS sequence"/>
</dbReference>
<evidence type="ECO:0000259" key="5">
    <source>
        <dbReference type="Pfam" id="PF26503"/>
    </source>
</evidence>
<evidence type="ECO:0000313" key="7">
    <source>
        <dbReference type="Proteomes" id="UP000282323"/>
    </source>
</evidence>
<feature type="domain" description="DUF8167" evidence="5">
    <location>
        <begin position="216"/>
        <end position="314"/>
    </location>
</feature>
<evidence type="ECO:0008006" key="8">
    <source>
        <dbReference type="Google" id="ProtNLM"/>
    </source>
</evidence>
<accession>A0A3N6LVP4</accession>
<evidence type="ECO:0000256" key="2">
    <source>
        <dbReference type="SAM" id="Phobius"/>
    </source>
</evidence>
<dbReference type="Pfam" id="PF26501">
    <property type="entry name" value="DUF8167"/>
    <property type="match status" value="1"/>
</dbReference>
<evidence type="ECO:0000259" key="4">
    <source>
        <dbReference type="Pfam" id="PF26502"/>
    </source>
</evidence>
<dbReference type="RefSeq" id="WP_124197077.1">
    <property type="nucleotide sequence ID" value="NZ_REGA01000020.1"/>
</dbReference>
<comment type="caution">
    <text evidence="6">The sequence shown here is derived from an EMBL/GenBank/DDBJ whole genome shotgun (WGS) entry which is preliminary data.</text>
</comment>